<dbReference type="AlphaFoldDB" id="A0A0C2H644"/>
<evidence type="ECO:0000259" key="1">
    <source>
        <dbReference type="Pfam" id="PF17906"/>
    </source>
</evidence>
<name>A0A0C2H644_9BILA</name>
<evidence type="ECO:0000313" key="3">
    <source>
        <dbReference type="Proteomes" id="UP000054047"/>
    </source>
</evidence>
<dbReference type="EMBL" id="KN726872">
    <property type="protein sequence ID" value="KIH67009.1"/>
    <property type="molecule type" value="Genomic_DNA"/>
</dbReference>
<keyword evidence="3" id="KW-1185">Reference proteome</keyword>
<gene>
    <name evidence="2" type="ORF">ANCDUO_02665</name>
</gene>
<feature type="domain" description="Mos1 transposase HTH" evidence="1">
    <location>
        <begin position="90"/>
        <end position="132"/>
    </location>
</feature>
<evidence type="ECO:0000313" key="2">
    <source>
        <dbReference type="EMBL" id="KIH67009.1"/>
    </source>
</evidence>
<reference evidence="2 3" key="1">
    <citation type="submission" date="2013-12" db="EMBL/GenBank/DDBJ databases">
        <title>Draft genome of the parsitic nematode Ancylostoma duodenale.</title>
        <authorList>
            <person name="Mitreva M."/>
        </authorList>
    </citation>
    <scope>NUCLEOTIDE SEQUENCE [LARGE SCALE GENOMIC DNA]</scope>
    <source>
        <strain evidence="2 3">Zhejiang</strain>
    </source>
</reference>
<dbReference type="Proteomes" id="UP000054047">
    <property type="component" value="Unassembled WGS sequence"/>
</dbReference>
<organism evidence="2 3">
    <name type="scientific">Ancylostoma duodenale</name>
    <dbReference type="NCBI Taxonomy" id="51022"/>
    <lineage>
        <taxon>Eukaryota</taxon>
        <taxon>Metazoa</taxon>
        <taxon>Ecdysozoa</taxon>
        <taxon>Nematoda</taxon>
        <taxon>Chromadorea</taxon>
        <taxon>Rhabditida</taxon>
        <taxon>Rhabditina</taxon>
        <taxon>Rhabditomorpha</taxon>
        <taxon>Strongyloidea</taxon>
        <taxon>Ancylostomatidae</taxon>
        <taxon>Ancylostomatinae</taxon>
        <taxon>Ancylostoma</taxon>
    </lineage>
</organism>
<dbReference type="InterPro" id="IPR041426">
    <property type="entry name" value="Mos1_HTH"/>
</dbReference>
<accession>A0A0C2H644</accession>
<sequence>MSKYLCPAVGPMDCASTTTTTRKIIRLNGKEMSLVWVAGPHLRNIDGTYQWRTQRGEGQGIAEFSKLLVKIDENNMKIMYSGGHIPIRVAFDTCLLYDFKRGKTATESQRDLCDAFAQDVISKRQCQRWFYKSRFGNESLEDDARGRPPSVVDMEQLMEAIEEGLSPGSLRRRSVPQGIWRTCLGAVTQQLRGAYILLGSRAGAVNGNTDISSAPT</sequence>
<dbReference type="Pfam" id="PF17906">
    <property type="entry name" value="HTH_48"/>
    <property type="match status" value="1"/>
</dbReference>
<protein>
    <recommendedName>
        <fullName evidence="1">Mos1 transposase HTH domain-containing protein</fullName>
    </recommendedName>
</protein>
<proteinExistence type="predicted"/>
<dbReference type="Gene3D" id="1.10.10.1450">
    <property type="match status" value="1"/>
</dbReference>